<dbReference type="PROSITE" id="PS51257">
    <property type="entry name" value="PROKAR_LIPOPROTEIN"/>
    <property type="match status" value="1"/>
</dbReference>
<dbReference type="Pfam" id="PF02397">
    <property type="entry name" value="Bac_transf"/>
    <property type="match status" value="1"/>
</dbReference>
<evidence type="ECO:0000256" key="1">
    <source>
        <dbReference type="SAM" id="Phobius"/>
    </source>
</evidence>
<evidence type="ECO:0000259" key="2">
    <source>
        <dbReference type="Pfam" id="PF02397"/>
    </source>
</evidence>
<keyword evidence="1" id="KW-0812">Transmembrane</keyword>
<dbReference type="EMBL" id="UINC01078327">
    <property type="protein sequence ID" value="SVC19299.1"/>
    <property type="molecule type" value="Genomic_DNA"/>
</dbReference>
<sequence>MKKSFDIFLGVLSGVILAIPMMFIACIIKLTSQGSVLFWSDRVGQNNKLFSMPKFRAMKKETPQLATHLLDDPESFYTPFGRFLRKLSLDELPQLYSILKGNMSFVGPRPALYNQDDLIELRTKKGIHKVKPGLTGWAQVNGRDEISIPEKVILDEEYLRDKSLKMDIFIIWLTLIKVIKKDSVSH</sequence>
<proteinExistence type="predicted"/>
<feature type="domain" description="Bacterial sugar transferase" evidence="2">
    <location>
        <begin position="2"/>
        <end position="180"/>
    </location>
</feature>
<dbReference type="PANTHER" id="PTHR30576">
    <property type="entry name" value="COLANIC BIOSYNTHESIS UDP-GLUCOSE LIPID CARRIER TRANSFERASE"/>
    <property type="match status" value="1"/>
</dbReference>
<name>A0A382K565_9ZZZZ</name>
<dbReference type="AlphaFoldDB" id="A0A382K565"/>
<feature type="transmembrane region" description="Helical" evidence="1">
    <location>
        <begin position="7"/>
        <end position="30"/>
    </location>
</feature>
<evidence type="ECO:0000313" key="3">
    <source>
        <dbReference type="EMBL" id="SVC19299.1"/>
    </source>
</evidence>
<reference evidence="3" key="1">
    <citation type="submission" date="2018-05" db="EMBL/GenBank/DDBJ databases">
        <authorList>
            <person name="Lanie J.A."/>
            <person name="Ng W.-L."/>
            <person name="Kazmierczak K.M."/>
            <person name="Andrzejewski T.M."/>
            <person name="Davidsen T.M."/>
            <person name="Wayne K.J."/>
            <person name="Tettelin H."/>
            <person name="Glass J.I."/>
            <person name="Rusch D."/>
            <person name="Podicherti R."/>
            <person name="Tsui H.-C.T."/>
            <person name="Winkler M.E."/>
        </authorList>
    </citation>
    <scope>NUCLEOTIDE SEQUENCE</scope>
</reference>
<organism evidence="3">
    <name type="scientific">marine metagenome</name>
    <dbReference type="NCBI Taxonomy" id="408172"/>
    <lineage>
        <taxon>unclassified sequences</taxon>
        <taxon>metagenomes</taxon>
        <taxon>ecological metagenomes</taxon>
    </lineage>
</organism>
<keyword evidence="1" id="KW-0472">Membrane</keyword>
<gene>
    <name evidence="3" type="ORF">METZ01_LOCUS272153</name>
</gene>
<dbReference type="InterPro" id="IPR003362">
    <property type="entry name" value="Bact_transf"/>
</dbReference>
<dbReference type="PANTHER" id="PTHR30576:SF10">
    <property type="entry name" value="SLL5057 PROTEIN"/>
    <property type="match status" value="1"/>
</dbReference>
<dbReference type="GO" id="GO:0016780">
    <property type="term" value="F:phosphotransferase activity, for other substituted phosphate groups"/>
    <property type="evidence" value="ECO:0007669"/>
    <property type="project" value="TreeGrafter"/>
</dbReference>
<accession>A0A382K565</accession>
<protein>
    <recommendedName>
        <fullName evidence="2">Bacterial sugar transferase domain-containing protein</fullName>
    </recommendedName>
</protein>
<keyword evidence="1" id="KW-1133">Transmembrane helix</keyword>